<organism evidence="1 2">
    <name type="scientific">Candidatus Nitrosocosmicus franklandianus</name>
    <dbReference type="NCBI Taxonomy" id="1798806"/>
    <lineage>
        <taxon>Archaea</taxon>
        <taxon>Nitrososphaerota</taxon>
        <taxon>Nitrososphaeria</taxon>
        <taxon>Nitrososphaerales</taxon>
        <taxon>Nitrososphaeraceae</taxon>
        <taxon>Candidatus Nitrosocosmicus</taxon>
    </lineage>
</organism>
<evidence type="ECO:0000313" key="2">
    <source>
        <dbReference type="Proteomes" id="UP000294299"/>
    </source>
</evidence>
<proteinExistence type="predicted"/>
<evidence type="ECO:0000313" key="1">
    <source>
        <dbReference type="EMBL" id="VFJ15176.1"/>
    </source>
</evidence>
<gene>
    <name evidence="1" type="ORF">NFRAN_2853</name>
</gene>
<reference evidence="1 2" key="1">
    <citation type="submission" date="2019-02" db="EMBL/GenBank/DDBJ databases">
        <authorList>
            <person name="Lehtovirta-Morley E L."/>
        </authorList>
    </citation>
    <scope>NUCLEOTIDE SEQUENCE [LARGE SCALE GENOMIC DNA]</scope>
    <source>
        <strain evidence="1">NFRAN1</strain>
    </source>
</reference>
<sequence>MTNKRLSSTVLVLVTIMVFVGSNFTISNTSPVLVYATSPLNQSIQQDQLDLQSTINKEVQQTITETVDSINTIDNSNVTLSMTTINNNTQSSILPSSPSSLFEDMIREIDSLPVQKVTVDDIDMAYKQIDEGNNTIVLIAGAGDTIDM</sequence>
<dbReference type="Proteomes" id="UP000294299">
    <property type="component" value="Chromosome NFRAN"/>
</dbReference>
<dbReference type="KEGG" id="nfn:NFRAN_2853"/>
<protein>
    <submittedName>
        <fullName evidence="1">Uncharacterized protein</fullName>
    </submittedName>
</protein>
<dbReference type="GeneID" id="39421976"/>
<keyword evidence="2" id="KW-1185">Reference proteome</keyword>
<dbReference type="AlphaFoldDB" id="A0A484ICV1"/>
<dbReference type="EMBL" id="LR216287">
    <property type="protein sequence ID" value="VFJ15176.1"/>
    <property type="molecule type" value="Genomic_DNA"/>
</dbReference>
<accession>A0A484ICV1</accession>
<dbReference type="RefSeq" id="WP_134485168.1">
    <property type="nucleotide sequence ID" value="NZ_LR216287.1"/>
</dbReference>
<name>A0A484ICV1_9ARCH</name>